<keyword evidence="5" id="KW-1133">Transmembrane helix</keyword>
<evidence type="ECO:0000313" key="9">
    <source>
        <dbReference type="EMBL" id="KAF2616573.1"/>
    </source>
</evidence>
<dbReference type="PANTHER" id="PTHR31086">
    <property type="entry name" value="ALUMINUM-ACTIVATED MALATE TRANSPORTER 10"/>
    <property type="match status" value="1"/>
</dbReference>
<evidence type="ECO:0000256" key="3">
    <source>
        <dbReference type="ARBA" id="ARBA00022448"/>
    </source>
</evidence>
<dbReference type="InterPro" id="IPR020966">
    <property type="entry name" value="ALMT"/>
</dbReference>
<comment type="caution">
    <text evidence="9">The sequence shown here is derived from an EMBL/GenBank/DDBJ whole genome shotgun (WGS) entry which is preliminary data.</text>
</comment>
<evidence type="ECO:0000256" key="6">
    <source>
        <dbReference type="ARBA" id="ARBA00023065"/>
    </source>
</evidence>
<keyword evidence="7" id="KW-0472">Membrane</keyword>
<dbReference type="Proteomes" id="UP000712281">
    <property type="component" value="Unassembled WGS sequence"/>
</dbReference>
<evidence type="ECO:0000256" key="8">
    <source>
        <dbReference type="ARBA" id="ARBA00023303"/>
    </source>
</evidence>
<dbReference type="GO" id="GO:0015743">
    <property type="term" value="P:malate transport"/>
    <property type="evidence" value="ECO:0007669"/>
    <property type="project" value="InterPro"/>
</dbReference>
<evidence type="ECO:0000313" key="10">
    <source>
        <dbReference type="Proteomes" id="UP000712281"/>
    </source>
</evidence>
<sequence>MAAPDLESFRRSSMFDGSFRQSLRDGLLPQQTSDYSYMFEDRTHARCCSYRYFSDKITGFVKKSKDFLVTAWEMGTTDPRKIIFSAKMGLALTLVNILVFFKLPGSELSNHYLWAILTTVVIFEFSIGGTFSKGCNTGLGTLSAGALALGMAEVSYMTGKWAEVFSTASIFVVVLKIQNRKLQEMVDPSLGFDTNTEVKQTVIAVAELAFQCLQSDKDLRPCMTHVTETLTRIQNNGFGSGMDVSKSGPLAAQSVDVAYVNKSGPLAAQSPDSVIVKWN</sequence>
<evidence type="ECO:0000256" key="2">
    <source>
        <dbReference type="ARBA" id="ARBA00007079"/>
    </source>
</evidence>
<proteinExistence type="inferred from homology"/>
<dbReference type="GO" id="GO:0016020">
    <property type="term" value="C:membrane"/>
    <property type="evidence" value="ECO:0007669"/>
    <property type="project" value="UniProtKB-SubCell"/>
</dbReference>
<dbReference type="EMBL" id="QGKW02000007">
    <property type="protein sequence ID" value="KAF2616573.1"/>
    <property type="molecule type" value="Genomic_DNA"/>
</dbReference>
<protein>
    <recommendedName>
        <fullName evidence="11">Serine-threonine/tyrosine-protein kinase catalytic domain-containing protein</fullName>
    </recommendedName>
</protein>
<gene>
    <name evidence="9" type="ORF">F2Q68_00042204</name>
</gene>
<keyword evidence="8" id="KW-0407">Ion channel</keyword>
<dbReference type="Gene3D" id="1.10.510.10">
    <property type="entry name" value="Transferase(Phosphotransferase) domain 1"/>
    <property type="match status" value="1"/>
</dbReference>
<dbReference type="Pfam" id="PF11744">
    <property type="entry name" value="ALMT"/>
    <property type="match status" value="1"/>
</dbReference>
<keyword evidence="4" id="KW-0812">Transmembrane</keyword>
<evidence type="ECO:0000256" key="7">
    <source>
        <dbReference type="ARBA" id="ARBA00023136"/>
    </source>
</evidence>
<name>A0A8S9MHL0_BRACR</name>
<evidence type="ECO:0000256" key="5">
    <source>
        <dbReference type="ARBA" id="ARBA00022989"/>
    </source>
</evidence>
<accession>A0A8S9MHL0</accession>
<reference evidence="9" key="1">
    <citation type="submission" date="2019-12" db="EMBL/GenBank/DDBJ databases">
        <title>Genome sequencing and annotation of Brassica cretica.</title>
        <authorList>
            <person name="Studholme D.J."/>
            <person name="Sarris P.F."/>
        </authorList>
    </citation>
    <scope>NUCLEOTIDE SEQUENCE</scope>
    <source>
        <strain evidence="9">PFS-001/15</strain>
        <tissue evidence="9">Leaf</tissue>
    </source>
</reference>
<feature type="non-terminal residue" evidence="9">
    <location>
        <position position="1"/>
    </location>
</feature>
<dbReference type="GO" id="GO:0034220">
    <property type="term" value="P:monoatomic ion transmembrane transport"/>
    <property type="evidence" value="ECO:0007669"/>
    <property type="project" value="UniProtKB-KW"/>
</dbReference>
<dbReference type="AlphaFoldDB" id="A0A8S9MHL0"/>
<keyword evidence="3" id="KW-0813">Transport</keyword>
<comment type="subcellular location">
    <subcellularLocation>
        <location evidence="1">Membrane</location>
        <topology evidence="1">Multi-pass membrane protein</topology>
    </subcellularLocation>
</comment>
<comment type="similarity">
    <text evidence="2">Belongs to the aromatic acid exporter (TC 2.A.85) family.</text>
</comment>
<keyword evidence="6" id="KW-0406">Ion transport</keyword>
<evidence type="ECO:0000256" key="1">
    <source>
        <dbReference type="ARBA" id="ARBA00004141"/>
    </source>
</evidence>
<evidence type="ECO:0008006" key="11">
    <source>
        <dbReference type="Google" id="ProtNLM"/>
    </source>
</evidence>
<evidence type="ECO:0000256" key="4">
    <source>
        <dbReference type="ARBA" id="ARBA00022692"/>
    </source>
</evidence>
<organism evidence="9 10">
    <name type="scientific">Brassica cretica</name>
    <name type="common">Mustard</name>
    <dbReference type="NCBI Taxonomy" id="69181"/>
    <lineage>
        <taxon>Eukaryota</taxon>
        <taxon>Viridiplantae</taxon>
        <taxon>Streptophyta</taxon>
        <taxon>Embryophyta</taxon>
        <taxon>Tracheophyta</taxon>
        <taxon>Spermatophyta</taxon>
        <taxon>Magnoliopsida</taxon>
        <taxon>eudicotyledons</taxon>
        <taxon>Gunneridae</taxon>
        <taxon>Pentapetalae</taxon>
        <taxon>rosids</taxon>
        <taxon>malvids</taxon>
        <taxon>Brassicales</taxon>
        <taxon>Brassicaceae</taxon>
        <taxon>Brassiceae</taxon>
        <taxon>Brassica</taxon>
    </lineage>
</organism>